<keyword evidence="11" id="KW-0862">Zinc</keyword>
<sequence>MENLNSSEIRKQFIDFFSKKYEHVHVPSSSVIPHDDPTLLFANAGMNQFKPIFLGTVDPNSEQGKWRRAVDTQKCIRAGGKHNDLDDVGKDVYHHTFFEMLGNWSFGDFFKREICHWAWELLTEVYKLPADRLYATYFGGAPDCGLEPDEECRQIWLEVGLPSERVLPFGMKDNFWEMGETGPCGPCSELHFDRIGGRDAASLVNADLPDVLEIWNLVFIQYNREADGSLKQLPKKHVDTGMGFERVVSVIQQKPSNYDTDLFQPYFNAIHKATGIRPYQGKVGSEDEGGIDMAYRVLADHARTLTVAMADGGRPDNTGRGSVAILYVLRRILRRAVRYGTEKLNAKPGMFASLVPIVVESLIMDIIMEEEKQFLKTLSRGQRLLERSICKLGAEEKVLPGEVAWRMYDTYGFPIDLTQLMVEEKGLTIDTKAYEEAKRLAQIASQGKGEGQDETVTLDVHSISELQSRGVPATDDSHKYSYQASSEDPDSPYIFTGCQGTILALRHNKTFVDIVTEGDRCGIILDQTSFYAEQGGQIYDTGYLLKVDDEVIDCIYLYSRTYSDTEATVQDVQLQGGYVVHVALITNGTLNVGDRLSLHIDEERRKQVMNNHTGTHILNFALRTVLCPKDFSNSTVADQRGSLVAPDRLRFDFTKDGGMDSSQLHTVEDVANRLIQDNLPLYAKDSSLPQAKEIKGLRAVFNEVNSSLAPSEYKWLPITTFKGLVIPRQGDKTQIKDNTVCVQTYPDPVRVVSIGVPVDELLGDPEGTRGTQTSVEFCGGTHLARSGHAGHLIISSEEAISKGVRRIVAHTGPEAYKVLFTLFYSHLNIASNKHHVYISHIWTLFLVISVVLSLISLLNHLKSLDNLELGEK</sequence>
<dbReference type="PRINTS" id="PR00980">
    <property type="entry name" value="TRNASYNTHALA"/>
</dbReference>
<dbReference type="InterPro" id="IPR002318">
    <property type="entry name" value="Ala-tRNA-lgiase_IIc"/>
</dbReference>
<evidence type="ECO:0000256" key="12">
    <source>
        <dbReference type="SAM" id="Phobius"/>
    </source>
</evidence>
<evidence type="ECO:0000259" key="13">
    <source>
        <dbReference type="PROSITE" id="PS50860"/>
    </source>
</evidence>
<evidence type="ECO:0000256" key="6">
    <source>
        <dbReference type="ARBA" id="ARBA00022741"/>
    </source>
</evidence>
<evidence type="ECO:0000256" key="8">
    <source>
        <dbReference type="ARBA" id="ARBA00022884"/>
    </source>
</evidence>
<dbReference type="SMART" id="SM00863">
    <property type="entry name" value="tRNA_SAD"/>
    <property type="match status" value="1"/>
</dbReference>
<dbReference type="SUPFAM" id="SSF55681">
    <property type="entry name" value="Class II aaRS and biotin synthetases"/>
    <property type="match status" value="1"/>
</dbReference>
<evidence type="ECO:0000313" key="14">
    <source>
        <dbReference type="EMBL" id="UYV81217.1"/>
    </source>
</evidence>
<keyword evidence="11" id="KW-0479">Metal-binding</keyword>
<dbReference type="InterPro" id="IPR018163">
    <property type="entry name" value="Thr/Ala-tRNA-synth_IIc_edit"/>
</dbReference>
<dbReference type="EMBL" id="CP092882">
    <property type="protein sequence ID" value="UYV81217.1"/>
    <property type="molecule type" value="Genomic_DNA"/>
</dbReference>
<keyword evidence="9 11" id="KW-0648">Protein biosynthesis</keyword>
<keyword evidence="10 11" id="KW-0030">Aminoacyl-tRNA synthetase</keyword>
<keyword evidence="7 11" id="KW-0067">ATP-binding</keyword>
<dbReference type="PANTHER" id="PTHR11777:SF9">
    <property type="entry name" value="ALANINE--TRNA LIGASE, CYTOPLASMIC"/>
    <property type="match status" value="1"/>
</dbReference>
<comment type="subunit">
    <text evidence="11">Monomer.</text>
</comment>
<dbReference type="InterPro" id="IPR018162">
    <property type="entry name" value="Ala-tRNA-ligase_IIc_anticod-bd"/>
</dbReference>
<evidence type="ECO:0000313" key="15">
    <source>
        <dbReference type="Proteomes" id="UP001235939"/>
    </source>
</evidence>
<feature type="domain" description="Alanyl-transfer RNA synthetases family profile" evidence="13">
    <location>
        <begin position="4"/>
        <end position="821"/>
    </location>
</feature>
<feature type="binding site" evidence="11">
    <location>
        <position position="612"/>
    </location>
    <ligand>
        <name>Zn(2+)</name>
        <dbReference type="ChEBI" id="CHEBI:29105"/>
    </ligand>
</feature>
<protein>
    <recommendedName>
        <fullName evidence="3">Alanine--tRNA ligase</fullName>
        <ecNumber evidence="2">6.1.1.7</ecNumber>
    </recommendedName>
</protein>
<evidence type="ECO:0000256" key="10">
    <source>
        <dbReference type="ARBA" id="ARBA00023146"/>
    </source>
</evidence>
<dbReference type="InterPro" id="IPR018164">
    <property type="entry name" value="Ala-tRNA-synth_IIc_N"/>
</dbReference>
<evidence type="ECO:0000256" key="11">
    <source>
        <dbReference type="HAMAP-Rule" id="MF_03133"/>
    </source>
</evidence>
<evidence type="ECO:0000256" key="4">
    <source>
        <dbReference type="ARBA" id="ARBA00022555"/>
    </source>
</evidence>
<dbReference type="CDD" id="cd00673">
    <property type="entry name" value="AlaRS_core"/>
    <property type="match status" value="1"/>
</dbReference>
<keyword evidence="12" id="KW-0472">Membrane</keyword>
<dbReference type="SUPFAM" id="SSF50447">
    <property type="entry name" value="Translation proteins"/>
    <property type="match status" value="1"/>
</dbReference>
<reference evidence="14 15" key="1">
    <citation type="submission" date="2022-01" db="EMBL/GenBank/DDBJ databases">
        <title>A chromosomal length assembly of Cordylochernes scorpioides.</title>
        <authorList>
            <person name="Zeh D."/>
            <person name="Zeh J."/>
        </authorList>
    </citation>
    <scope>NUCLEOTIDE SEQUENCE [LARGE SCALE GENOMIC DNA]</scope>
    <source>
        <strain evidence="14">IN4F17</strain>
        <tissue evidence="14">Whole Body</tissue>
    </source>
</reference>
<dbReference type="InterPro" id="IPR009000">
    <property type="entry name" value="Transl_B-barrel_sf"/>
</dbReference>
<evidence type="ECO:0000256" key="2">
    <source>
        <dbReference type="ARBA" id="ARBA00013168"/>
    </source>
</evidence>
<evidence type="ECO:0000256" key="3">
    <source>
        <dbReference type="ARBA" id="ARBA00017959"/>
    </source>
</evidence>
<dbReference type="InterPro" id="IPR050058">
    <property type="entry name" value="Ala-tRNA_ligase"/>
</dbReference>
<dbReference type="InterPro" id="IPR012947">
    <property type="entry name" value="tRNA_SAD"/>
</dbReference>
<feature type="binding site" evidence="11">
    <location>
        <position position="782"/>
    </location>
    <ligand>
        <name>Zn(2+)</name>
        <dbReference type="ChEBI" id="CHEBI:29105"/>
    </ligand>
</feature>
<gene>
    <name evidence="14" type="ORF">LAZ67_20000359</name>
</gene>
<name>A0ABY6LLE4_9ARAC</name>
<dbReference type="Gene3D" id="3.30.930.10">
    <property type="entry name" value="Bira Bifunctional Protein, Domain 2"/>
    <property type="match status" value="1"/>
</dbReference>
<evidence type="ECO:0000256" key="7">
    <source>
        <dbReference type="ARBA" id="ARBA00022840"/>
    </source>
</evidence>
<keyword evidence="6 11" id="KW-0547">Nucleotide-binding</keyword>
<comment type="similarity">
    <text evidence="1">Belongs to the class-II aminoacyl-tRNA synthetase family. Alax-L subfamily.</text>
</comment>
<dbReference type="InterPro" id="IPR045864">
    <property type="entry name" value="aa-tRNA-synth_II/BPL/LPL"/>
</dbReference>
<dbReference type="EC" id="6.1.1.7" evidence="2"/>
<keyword evidence="12" id="KW-1133">Transmembrane helix</keyword>
<dbReference type="PANTHER" id="PTHR11777">
    <property type="entry name" value="ALANYL-TRNA SYNTHETASE"/>
    <property type="match status" value="1"/>
</dbReference>
<dbReference type="SUPFAM" id="SSF55186">
    <property type="entry name" value="ThrRS/AlaRS common domain"/>
    <property type="match status" value="1"/>
</dbReference>
<dbReference type="InterPro" id="IPR018165">
    <property type="entry name" value="Ala-tRNA-synth_IIc_core"/>
</dbReference>
<evidence type="ECO:0000256" key="1">
    <source>
        <dbReference type="ARBA" id="ARBA00008429"/>
    </source>
</evidence>
<keyword evidence="15" id="KW-1185">Reference proteome</keyword>
<dbReference type="NCBIfam" id="TIGR00344">
    <property type="entry name" value="alaS"/>
    <property type="match status" value="1"/>
</dbReference>
<accession>A0ABY6LLE4</accession>
<keyword evidence="4 11" id="KW-0820">tRNA-binding</keyword>
<keyword evidence="12" id="KW-0812">Transmembrane</keyword>
<evidence type="ECO:0000256" key="5">
    <source>
        <dbReference type="ARBA" id="ARBA00022598"/>
    </source>
</evidence>
<proteinExistence type="inferred from homology"/>
<organism evidence="14 15">
    <name type="scientific">Cordylochernes scorpioides</name>
    <dbReference type="NCBI Taxonomy" id="51811"/>
    <lineage>
        <taxon>Eukaryota</taxon>
        <taxon>Metazoa</taxon>
        <taxon>Ecdysozoa</taxon>
        <taxon>Arthropoda</taxon>
        <taxon>Chelicerata</taxon>
        <taxon>Arachnida</taxon>
        <taxon>Pseudoscorpiones</taxon>
        <taxon>Cheliferoidea</taxon>
        <taxon>Chernetidae</taxon>
        <taxon>Cordylochernes</taxon>
    </lineage>
</organism>
<dbReference type="HAMAP" id="MF_00036_B">
    <property type="entry name" value="Ala_tRNA_synth_B"/>
    <property type="match status" value="1"/>
</dbReference>
<dbReference type="Pfam" id="PF07973">
    <property type="entry name" value="tRNA_SAD"/>
    <property type="match status" value="1"/>
</dbReference>
<keyword evidence="5 11" id="KW-0436">Ligase</keyword>
<dbReference type="SUPFAM" id="SSF101353">
    <property type="entry name" value="Putative anticodon-binding domain of alanyl-tRNA synthetase (AlaRS)"/>
    <property type="match status" value="1"/>
</dbReference>
<feature type="binding site" evidence="11">
    <location>
        <position position="778"/>
    </location>
    <ligand>
        <name>Zn(2+)</name>
        <dbReference type="ChEBI" id="CHEBI:29105"/>
    </ligand>
</feature>
<dbReference type="Pfam" id="PF01411">
    <property type="entry name" value="tRNA-synt_2c"/>
    <property type="match status" value="1"/>
</dbReference>
<comment type="domain">
    <text evidence="11">Consists of three domains; the N-terminal catalytic domain, the editing domain and the C-terminal C-Ala domain. The editing domain removes incorrectly charged amino acids, while the C-Ala domain, along with tRNA(Ala), serves as a bridge to cooperatively bring together the editing and aminoacylation centers thus stimulating deacylation of misacylated tRNAs.</text>
</comment>
<comment type="catalytic activity">
    <reaction evidence="11">
        <text>tRNA(Ala) + L-alanine + ATP = L-alanyl-tRNA(Ala) + AMP + diphosphate</text>
        <dbReference type="Rhea" id="RHEA:12540"/>
        <dbReference type="Rhea" id="RHEA-COMP:9657"/>
        <dbReference type="Rhea" id="RHEA-COMP:9923"/>
        <dbReference type="ChEBI" id="CHEBI:30616"/>
        <dbReference type="ChEBI" id="CHEBI:33019"/>
        <dbReference type="ChEBI" id="CHEBI:57972"/>
        <dbReference type="ChEBI" id="CHEBI:78442"/>
        <dbReference type="ChEBI" id="CHEBI:78497"/>
        <dbReference type="ChEBI" id="CHEBI:456215"/>
        <dbReference type="EC" id="6.1.1.7"/>
    </reaction>
</comment>
<feature type="binding site" evidence="11">
    <location>
        <position position="616"/>
    </location>
    <ligand>
        <name>Zn(2+)</name>
        <dbReference type="ChEBI" id="CHEBI:29105"/>
    </ligand>
</feature>
<dbReference type="InterPro" id="IPR023033">
    <property type="entry name" value="Ala_tRNA_ligase_euk/bac"/>
</dbReference>
<dbReference type="Gene3D" id="3.30.980.10">
    <property type="entry name" value="Threonyl-trna Synthetase, Chain A, domain 2"/>
    <property type="match status" value="1"/>
</dbReference>
<feature type="transmembrane region" description="Helical" evidence="12">
    <location>
        <begin position="837"/>
        <end position="858"/>
    </location>
</feature>
<dbReference type="PROSITE" id="PS50860">
    <property type="entry name" value="AA_TRNA_LIGASE_II_ALA"/>
    <property type="match status" value="1"/>
</dbReference>
<comment type="cofactor">
    <cofactor evidence="11">
        <name>Zn(2+)</name>
        <dbReference type="ChEBI" id="CHEBI:29105"/>
    </cofactor>
    <text evidence="11">Binds 1 zinc ion per subunit.</text>
</comment>
<dbReference type="Proteomes" id="UP001235939">
    <property type="component" value="Chromosome 20"/>
</dbReference>
<keyword evidence="8 11" id="KW-0694">RNA-binding</keyword>
<comment type="function">
    <text evidence="11">Catalyzes the attachment of alanine to tRNA(Ala) in a two-step reaction: alanine is first activated by ATP to form Ala-AMP and then transferred to the acceptor end of tRNA(Ala). Also edits incorrectly charged tRNA(Ala) via its editing domain.</text>
</comment>
<dbReference type="Gene3D" id="2.40.30.130">
    <property type="match status" value="1"/>
</dbReference>
<evidence type="ECO:0000256" key="9">
    <source>
        <dbReference type="ARBA" id="ARBA00022917"/>
    </source>
</evidence>